<keyword evidence="3" id="KW-1185">Reference proteome</keyword>
<dbReference type="RefSeq" id="WP_344987089.1">
    <property type="nucleotide sequence ID" value="NZ_BAAAXV010000001.1"/>
</dbReference>
<protein>
    <submittedName>
        <fullName evidence="2">AtpZ/AtpI family protein</fullName>
    </submittedName>
</protein>
<reference evidence="2 3" key="1">
    <citation type="submission" date="2024-09" db="EMBL/GenBank/DDBJ databases">
        <authorList>
            <person name="Sun Q."/>
            <person name="Mori K."/>
        </authorList>
    </citation>
    <scope>NUCLEOTIDE SEQUENCE [LARGE SCALE GENOMIC DNA]</scope>
    <source>
        <strain evidence="2 3">JCM 3143</strain>
    </source>
</reference>
<organism evidence="2 3">
    <name type="scientific">Nonomuraea helvata</name>
    <dbReference type="NCBI Taxonomy" id="37484"/>
    <lineage>
        <taxon>Bacteria</taxon>
        <taxon>Bacillati</taxon>
        <taxon>Actinomycetota</taxon>
        <taxon>Actinomycetes</taxon>
        <taxon>Streptosporangiales</taxon>
        <taxon>Streptosporangiaceae</taxon>
        <taxon>Nonomuraea</taxon>
    </lineage>
</organism>
<proteinExistence type="predicted"/>
<sequence length="71" mass="7958">MSAQKRRPEEDGRDFADAMWSVPSYLLAGMAFYGGLGWLLDRWLSLSALFPIGVVLGVVLSGYLVYRKFGR</sequence>
<gene>
    <name evidence="2" type="ORF">ACFFSA_32420</name>
</gene>
<feature type="transmembrane region" description="Helical" evidence="1">
    <location>
        <begin position="20"/>
        <end position="40"/>
    </location>
</feature>
<evidence type="ECO:0000256" key="1">
    <source>
        <dbReference type="SAM" id="Phobius"/>
    </source>
</evidence>
<name>A0ABV5S810_9ACTN</name>
<accession>A0ABV5S810</accession>
<keyword evidence="1" id="KW-0472">Membrane</keyword>
<evidence type="ECO:0000313" key="2">
    <source>
        <dbReference type="EMBL" id="MFB9627811.1"/>
    </source>
</evidence>
<dbReference type="Proteomes" id="UP001589532">
    <property type="component" value="Unassembled WGS sequence"/>
</dbReference>
<evidence type="ECO:0000313" key="3">
    <source>
        <dbReference type="Proteomes" id="UP001589532"/>
    </source>
</evidence>
<keyword evidence="1" id="KW-0812">Transmembrane</keyword>
<feature type="transmembrane region" description="Helical" evidence="1">
    <location>
        <begin position="46"/>
        <end position="66"/>
    </location>
</feature>
<comment type="caution">
    <text evidence="2">The sequence shown here is derived from an EMBL/GenBank/DDBJ whole genome shotgun (WGS) entry which is preliminary data.</text>
</comment>
<dbReference type="EMBL" id="JBHMBW010000037">
    <property type="protein sequence ID" value="MFB9627811.1"/>
    <property type="molecule type" value="Genomic_DNA"/>
</dbReference>
<keyword evidence="1" id="KW-1133">Transmembrane helix</keyword>